<dbReference type="RefSeq" id="WP_050811006.1">
    <property type="nucleotide sequence ID" value="NZ_JAWXXV010000002.1"/>
</dbReference>
<evidence type="ECO:0000259" key="2">
    <source>
        <dbReference type="PROSITE" id="PS50930"/>
    </source>
</evidence>
<dbReference type="GO" id="GO:0003677">
    <property type="term" value="F:DNA binding"/>
    <property type="evidence" value="ECO:0007669"/>
    <property type="project" value="UniProtKB-KW"/>
</dbReference>
<dbReference type="Gene3D" id="2.40.50.1020">
    <property type="entry name" value="LytTr DNA-binding domain"/>
    <property type="match status" value="1"/>
</dbReference>
<evidence type="ECO:0000256" key="1">
    <source>
        <dbReference type="SAM" id="Phobius"/>
    </source>
</evidence>
<feature type="transmembrane region" description="Helical" evidence="1">
    <location>
        <begin position="77"/>
        <end position="98"/>
    </location>
</feature>
<dbReference type="PANTHER" id="PTHR37299:SF1">
    <property type="entry name" value="STAGE 0 SPORULATION PROTEIN A HOMOLOG"/>
    <property type="match status" value="1"/>
</dbReference>
<dbReference type="EMBL" id="JAWXXV010000002">
    <property type="protein sequence ID" value="MDX5986396.1"/>
    <property type="molecule type" value="Genomic_DNA"/>
</dbReference>
<feature type="domain" description="HTH LytTR-type" evidence="2">
    <location>
        <begin position="154"/>
        <end position="258"/>
    </location>
</feature>
<name>A0ABU4PQH0_9SPHN</name>
<keyword evidence="4" id="KW-1185">Reference proteome</keyword>
<dbReference type="PANTHER" id="PTHR37299">
    <property type="entry name" value="TRANSCRIPTIONAL REGULATOR-RELATED"/>
    <property type="match status" value="1"/>
</dbReference>
<evidence type="ECO:0000313" key="3">
    <source>
        <dbReference type="EMBL" id="MDX5986396.1"/>
    </source>
</evidence>
<gene>
    <name evidence="3" type="ORF">SIL82_19230</name>
</gene>
<reference evidence="3 4" key="1">
    <citation type="submission" date="2023-11" db="EMBL/GenBank/DDBJ databases">
        <title>MicrobeMod: A computational toolkit for identifying prokaryotic methylation and restriction-modification with nanopore sequencing.</title>
        <authorList>
            <person name="Crits-Christoph A."/>
            <person name="Kang S.C."/>
            <person name="Lee H."/>
            <person name="Ostrov N."/>
        </authorList>
    </citation>
    <scope>NUCLEOTIDE SEQUENCE [LARGE SCALE GENOMIC DNA]</scope>
    <source>
        <strain evidence="3 4">ATCC 14820</strain>
    </source>
</reference>
<keyword evidence="1" id="KW-1133">Transmembrane helix</keyword>
<dbReference type="InterPro" id="IPR007492">
    <property type="entry name" value="LytTR_DNA-bd_dom"/>
</dbReference>
<keyword evidence="1" id="KW-0472">Membrane</keyword>
<keyword evidence="3" id="KW-0238">DNA-binding</keyword>
<comment type="caution">
    <text evidence="3">The sequence shown here is derived from an EMBL/GenBank/DDBJ whole genome shotgun (WGS) entry which is preliminary data.</text>
</comment>
<sequence length="258" mass="28075">MSSGKPLAEAQTAALFAILFWGSTYVIFSVRSVFFPPTSIDFFSLKRLAMTFCGAMLFLFAVAWTGRRMGLSVKRPLVWPIISTIAASVALLLLRIMYDDLTDPGSFGFADHGGWILVWSGYFLSGITLISSARKAAVEPPKAAEAKAEASPTIWVQRNKRSIPLSVDDIDWLEAQGNYVYAHAADSGGLLRSSLSSLEDRLKSSGFIRVHRSALCRKQRIQAVERKSCGALVIILHGGAELPVGRRYAADVTALTSA</sequence>
<dbReference type="Pfam" id="PF04397">
    <property type="entry name" value="LytTR"/>
    <property type="match status" value="1"/>
</dbReference>
<dbReference type="PROSITE" id="PS50930">
    <property type="entry name" value="HTH_LYTTR"/>
    <property type="match status" value="1"/>
</dbReference>
<dbReference type="InterPro" id="IPR046947">
    <property type="entry name" value="LytR-like"/>
</dbReference>
<feature type="transmembrane region" description="Helical" evidence="1">
    <location>
        <begin position="113"/>
        <end position="133"/>
    </location>
</feature>
<feature type="transmembrane region" description="Helical" evidence="1">
    <location>
        <begin position="48"/>
        <end position="65"/>
    </location>
</feature>
<feature type="transmembrane region" description="Helical" evidence="1">
    <location>
        <begin position="12"/>
        <end position="28"/>
    </location>
</feature>
<dbReference type="SMART" id="SM00850">
    <property type="entry name" value="LytTR"/>
    <property type="match status" value="1"/>
</dbReference>
<organism evidence="3 4">
    <name type="scientific">Sphingomonas echinoides</name>
    <dbReference type="NCBI Taxonomy" id="59803"/>
    <lineage>
        <taxon>Bacteria</taxon>
        <taxon>Pseudomonadati</taxon>
        <taxon>Pseudomonadota</taxon>
        <taxon>Alphaproteobacteria</taxon>
        <taxon>Sphingomonadales</taxon>
        <taxon>Sphingomonadaceae</taxon>
        <taxon>Sphingomonas</taxon>
    </lineage>
</organism>
<dbReference type="Proteomes" id="UP001279660">
    <property type="component" value="Unassembled WGS sequence"/>
</dbReference>
<accession>A0ABU4PQH0</accession>
<proteinExistence type="predicted"/>
<protein>
    <submittedName>
        <fullName evidence="3">LytTR family DNA-binding domain-containing protein</fullName>
    </submittedName>
</protein>
<keyword evidence="1" id="KW-0812">Transmembrane</keyword>
<evidence type="ECO:0000313" key="4">
    <source>
        <dbReference type="Proteomes" id="UP001279660"/>
    </source>
</evidence>